<sequence length="117" mass="13031">MLKPFFNRIVLIAGSTVILGLIAGCSAFRGPLYPDIIYNNRQPLISVTYEYGEIELILPIKYDAAVPDNILFKVFTQGDTLHPVISILQEAPKEFLAYLPQGVLDIQNSTNLIKILP</sequence>
<accession>A0A381USH2</accession>
<proteinExistence type="predicted"/>
<dbReference type="EMBL" id="UINC01007005">
    <property type="protein sequence ID" value="SVA30904.1"/>
    <property type="molecule type" value="Genomic_DNA"/>
</dbReference>
<evidence type="ECO:0000313" key="1">
    <source>
        <dbReference type="EMBL" id="SVA30904.1"/>
    </source>
</evidence>
<dbReference type="PROSITE" id="PS51257">
    <property type="entry name" value="PROKAR_LIPOPROTEIN"/>
    <property type="match status" value="1"/>
</dbReference>
<gene>
    <name evidence="1" type="ORF">METZ01_LOCUS83758</name>
</gene>
<organism evidence="1">
    <name type="scientific">marine metagenome</name>
    <dbReference type="NCBI Taxonomy" id="408172"/>
    <lineage>
        <taxon>unclassified sequences</taxon>
        <taxon>metagenomes</taxon>
        <taxon>ecological metagenomes</taxon>
    </lineage>
</organism>
<dbReference type="AlphaFoldDB" id="A0A381USH2"/>
<protein>
    <submittedName>
        <fullName evidence="1">Uncharacterized protein</fullName>
    </submittedName>
</protein>
<feature type="non-terminal residue" evidence="1">
    <location>
        <position position="117"/>
    </location>
</feature>
<reference evidence="1" key="1">
    <citation type="submission" date="2018-05" db="EMBL/GenBank/DDBJ databases">
        <authorList>
            <person name="Lanie J.A."/>
            <person name="Ng W.-L."/>
            <person name="Kazmierczak K.M."/>
            <person name="Andrzejewski T.M."/>
            <person name="Davidsen T.M."/>
            <person name="Wayne K.J."/>
            <person name="Tettelin H."/>
            <person name="Glass J.I."/>
            <person name="Rusch D."/>
            <person name="Podicherti R."/>
            <person name="Tsui H.-C.T."/>
            <person name="Winkler M.E."/>
        </authorList>
    </citation>
    <scope>NUCLEOTIDE SEQUENCE</scope>
</reference>
<name>A0A381USH2_9ZZZZ</name>